<evidence type="ECO:0000256" key="2">
    <source>
        <dbReference type="ARBA" id="ARBA00022884"/>
    </source>
</evidence>
<evidence type="ECO:0000313" key="5">
    <source>
        <dbReference type="EMBL" id="PIZ43170.1"/>
    </source>
</evidence>
<evidence type="ECO:0000256" key="1">
    <source>
        <dbReference type="ARBA" id="ARBA00022555"/>
    </source>
</evidence>
<keyword evidence="2 3" id="KW-0694">RNA-binding</keyword>
<evidence type="ECO:0000256" key="3">
    <source>
        <dbReference type="PROSITE-ProRule" id="PRU00209"/>
    </source>
</evidence>
<reference evidence="6" key="1">
    <citation type="submission" date="2017-09" db="EMBL/GenBank/DDBJ databases">
        <title>Depth-based differentiation of microbial function through sediment-hosted aquifers and enrichment of novel symbionts in the deep terrestrial subsurface.</title>
        <authorList>
            <person name="Probst A.J."/>
            <person name="Ladd B."/>
            <person name="Jarett J.K."/>
            <person name="Geller-Mcgrath D.E."/>
            <person name="Sieber C.M.K."/>
            <person name="Emerson J.B."/>
            <person name="Anantharaman K."/>
            <person name="Thomas B.C."/>
            <person name="Malmstrom R."/>
            <person name="Stieglmeier M."/>
            <person name="Klingl A."/>
            <person name="Woyke T."/>
            <person name="Ryan C.M."/>
            <person name="Banfield J.F."/>
        </authorList>
    </citation>
    <scope>NUCLEOTIDE SEQUENCE [LARGE SCALE GENOMIC DNA]</scope>
</reference>
<dbReference type="Proteomes" id="UP000229915">
    <property type="component" value="Unassembled WGS sequence"/>
</dbReference>
<protein>
    <submittedName>
        <fullName evidence="5">Methionine--tRNA ligase</fullName>
    </submittedName>
</protein>
<evidence type="ECO:0000259" key="4">
    <source>
        <dbReference type="PROSITE" id="PS50886"/>
    </source>
</evidence>
<dbReference type="EMBL" id="PFNK01000055">
    <property type="protein sequence ID" value="PIZ43170.1"/>
    <property type="molecule type" value="Genomic_DNA"/>
</dbReference>
<evidence type="ECO:0000313" key="6">
    <source>
        <dbReference type="Proteomes" id="UP000229915"/>
    </source>
</evidence>
<name>A0A2M7TDH9_UNCKA</name>
<dbReference type="PANTHER" id="PTHR11586:SF37">
    <property type="entry name" value="TRNA-BINDING DOMAIN-CONTAINING PROTEIN"/>
    <property type="match status" value="1"/>
</dbReference>
<keyword evidence="1 3" id="KW-0820">tRNA-binding</keyword>
<dbReference type="Pfam" id="PF01588">
    <property type="entry name" value="tRNA_bind"/>
    <property type="match status" value="1"/>
</dbReference>
<feature type="domain" description="TRNA-binding" evidence="4">
    <location>
        <begin position="10"/>
        <end position="121"/>
    </location>
</feature>
<gene>
    <name evidence="5" type="ORF">COY33_02050</name>
</gene>
<dbReference type="InterPro" id="IPR051270">
    <property type="entry name" value="Tyrosine-tRNA_ligase_regulator"/>
</dbReference>
<accession>A0A2M7TDH9</accession>
<dbReference type="InterPro" id="IPR012340">
    <property type="entry name" value="NA-bd_OB-fold"/>
</dbReference>
<dbReference type="InterPro" id="IPR002547">
    <property type="entry name" value="tRNA-bd_dom"/>
</dbReference>
<keyword evidence="5" id="KW-0436">Ligase</keyword>
<dbReference type="PANTHER" id="PTHR11586">
    <property type="entry name" value="TRNA-AMINOACYLATION COFACTOR ARC1 FAMILY MEMBER"/>
    <property type="match status" value="1"/>
</dbReference>
<dbReference type="AlphaFoldDB" id="A0A2M7TDH9"/>
<dbReference type="Gene3D" id="2.40.50.140">
    <property type="entry name" value="Nucleic acid-binding proteins"/>
    <property type="match status" value="1"/>
</dbReference>
<sequence>MMSEEITFADFQKLDLRVGRIVEATMVNGSEKLVRLLVDLGPAPDPDMTDSKNDTRQILAGIGKDYVIDYLLGKQIIVVSNLAPKVMLGETSYGMLLAADDDGRPVLLAPEQEVPEGSVVK</sequence>
<dbReference type="GO" id="GO:0000049">
    <property type="term" value="F:tRNA binding"/>
    <property type="evidence" value="ECO:0007669"/>
    <property type="project" value="UniProtKB-UniRule"/>
</dbReference>
<comment type="caution">
    <text evidence="5">The sequence shown here is derived from an EMBL/GenBank/DDBJ whole genome shotgun (WGS) entry which is preliminary data.</text>
</comment>
<dbReference type="GO" id="GO:0016874">
    <property type="term" value="F:ligase activity"/>
    <property type="evidence" value="ECO:0007669"/>
    <property type="project" value="UniProtKB-KW"/>
</dbReference>
<proteinExistence type="predicted"/>
<organism evidence="5 6">
    <name type="scientific">candidate division WWE3 bacterium CG_4_10_14_0_2_um_filter_42_7</name>
    <dbReference type="NCBI Taxonomy" id="1975073"/>
    <lineage>
        <taxon>Bacteria</taxon>
        <taxon>Katanobacteria</taxon>
    </lineage>
</organism>
<dbReference type="SUPFAM" id="SSF50249">
    <property type="entry name" value="Nucleic acid-binding proteins"/>
    <property type="match status" value="1"/>
</dbReference>
<dbReference type="PROSITE" id="PS50886">
    <property type="entry name" value="TRBD"/>
    <property type="match status" value="1"/>
</dbReference>